<keyword evidence="3" id="KW-0067">ATP-binding</keyword>
<keyword evidence="4" id="KW-1133">Transmembrane helix</keyword>
<keyword evidence="8" id="KW-0418">Kinase</keyword>
<evidence type="ECO:0000259" key="6">
    <source>
        <dbReference type="PROSITE" id="PS50011"/>
    </source>
</evidence>
<dbReference type="Pfam" id="PF23008">
    <property type="entry name" value="FN3_Tor_3rd"/>
    <property type="match status" value="1"/>
</dbReference>
<dbReference type="GO" id="GO:0016301">
    <property type="term" value="F:kinase activity"/>
    <property type="evidence" value="ECO:0007669"/>
    <property type="project" value="UniProtKB-KW"/>
</dbReference>
<dbReference type="InterPro" id="IPR011009">
    <property type="entry name" value="Kinase-like_dom_sf"/>
</dbReference>
<evidence type="ECO:0000256" key="3">
    <source>
        <dbReference type="PROSITE-ProRule" id="PRU10141"/>
    </source>
</evidence>
<evidence type="ECO:0000256" key="4">
    <source>
        <dbReference type="SAM" id="Phobius"/>
    </source>
</evidence>
<name>A0ABM3LX43_BICAN</name>
<dbReference type="CDD" id="cd00192">
    <property type="entry name" value="PTKc"/>
    <property type="match status" value="1"/>
</dbReference>
<dbReference type="RefSeq" id="XP_052743632.1">
    <property type="nucleotide sequence ID" value="XM_052887672.1"/>
</dbReference>
<feature type="chain" id="PRO_5045979659" evidence="5">
    <location>
        <begin position="21"/>
        <end position="817"/>
    </location>
</feature>
<sequence length="817" mass="93220">MDRVIILFVLMLWVKTSVLGVEELLQELPTSTVQMERLAHYICIDLFEAETYSSLSAKLLEERKRCEQNFLSSNRIAGKPPNVVVTDRTVDRVSVAVTSSRHIQLVALVNEHDSEEIIYYSLIKNNEKPDALYPDPNNYYTFWTASLSPNGTPSLWRRGRNLPSWKQSEKFLRNGVKTGNQYDIKFIFLMDSYKNDTNYISGRFWWHSDPADLDFDVINNCVQEIQGNMYHNRIGPSANRSVLLRRLPLNDTCTIRVQGQYPMSNFTYRTPACEDVPNCIPPPEIPENVRIELSEEDNSDLWSVHVRWAKQRRPPNYYNVTLRTHTVYNRVVPGNETEVIFANVKGKGVYNVSVEAIVSGKKPAVANKRNIFPVREAAPTSPGLMLGAVCAAGLLTVMTLLMFIYYVRKRLATKYSKTYFPGILEISEEFHKDTGGPESVSEDQWEVSEDRLLLHEVIGEGAFGVVRRGTLAPGNKNVAVKMLKDFPSLEEIRSFRTEMELMKSVGAHPNVVSLVGCCSARRPLIVAEYCSRGDLLTYLRCSWDLMVSRRNVKYCNNNKENNYRYDHFKNKPNSNYVSNRLYEVEGICDTELTWLDLLSFCRQIAMGMEFLSSNRLVHRDLAARNILVTADKTLKIADFGLSRDVYQENQYKQKSNGKLPVKWMALESLTHRIYTTKSDVWSFGVVMWEVVTVGGAPYTGVSASQLPRLLASGHRLPRPPNCSTPVYELMLACWNQRPRSRPSFTELHEALDELLTASADHYLSLTLLVPDDGAPSLPLSQYVRNLLRGKWRNGKLYERPLAPDSRYTAQPKPLIQT</sequence>
<proteinExistence type="predicted"/>
<evidence type="ECO:0000313" key="8">
    <source>
        <dbReference type="RefSeq" id="XP_052743632.1"/>
    </source>
</evidence>
<dbReference type="InterPro" id="IPR001245">
    <property type="entry name" value="Ser-Thr/Tyr_kinase_cat_dom"/>
</dbReference>
<reference evidence="8" key="1">
    <citation type="submission" date="2025-08" db="UniProtKB">
        <authorList>
            <consortium name="RefSeq"/>
        </authorList>
    </citation>
    <scope>IDENTIFICATION</scope>
</reference>
<keyword evidence="8" id="KW-0808">Transferase</keyword>
<dbReference type="InterPro" id="IPR050122">
    <property type="entry name" value="RTK"/>
</dbReference>
<protein>
    <submittedName>
        <fullName evidence="8">Tyrosine-protein kinase receptor torso</fullName>
    </submittedName>
</protein>
<dbReference type="InterPro" id="IPR054166">
    <property type="entry name" value="Tor_FN3_3nd"/>
</dbReference>
<dbReference type="Pfam" id="PF23006">
    <property type="entry name" value="Tor_FN3_1st"/>
    <property type="match status" value="1"/>
</dbReference>
<dbReference type="PANTHER" id="PTHR24416">
    <property type="entry name" value="TYROSINE-PROTEIN KINASE RECEPTOR"/>
    <property type="match status" value="1"/>
</dbReference>
<evidence type="ECO:0000256" key="2">
    <source>
        <dbReference type="ARBA" id="ARBA00051243"/>
    </source>
</evidence>
<dbReference type="InterPro" id="IPR020635">
    <property type="entry name" value="Tyr_kinase_cat_dom"/>
</dbReference>
<dbReference type="Pfam" id="PF07714">
    <property type="entry name" value="PK_Tyr_Ser-Thr"/>
    <property type="match status" value="1"/>
</dbReference>
<keyword evidence="4" id="KW-0812">Transmembrane</keyword>
<dbReference type="InterPro" id="IPR049336">
    <property type="entry name" value="Tor_FN3_2nd"/>
</dbReference>
<keyword evidence="5" id="KW-0732">Signal</keyword>
<accession>A0ABM3LX43</accession>
<dbReference type="InterPro" id="IPR008266">
    <property type="entry name" value="Tyr_kinase_AS"/>
</dbReference>
<dbReference type="Pfam" id="PF21468">
    <property type="entry name" value="Tor_FN3_2nd"/>
    <property type="match status" value="1"/>
</dbReference>
<keyword evidence="7" id="KW-1185">Reference proteome</keyword>
<dbReference type="SMART" id="SM00219">
    <property type="entry name" value="TyrKc"/>
    <property type="match status" value="1"/>
</dbReference>
<comment type="catalytic activity">
    <reaction evidence="2">
        <text>L-tyrosyl-[protein] + ATP = O-phospho-L-tyrosyl-[protein] + ADP + H(+)</text>
        <dbReference type="Rhea" id="RHEA:10596"/>
        <dbReference type="Rhea" id="RHEA-COMP:10136"/>
        <dbReference type="Rhea" id="RHEA-COMP:20101"/>
        <dbReference type="ChEBI" id="CHEBI:15378"/>
        <dbReference type="ChEBI" id="CHEBI:30616"/>
        <dbReference type="ChEBI" id="CHEBI:46858"/>
        <dbReference type="ChEBI" id="CHEBI:61978"/>
        <dbReference type="ChEBI" id="CHEBI:456216"/>
        <dbReference type="EC" id="2.7.10.1"/>
    </reaction>
</comment>
<feature type="binding site" evidence="3">
    <location>
        <position position="481"/>
    </location>
    <ligand>
        <name>ATP</name>
        <dbReference type="ChEBI" id="CHEBI:30616"/>
    </ligand>
</feature>
<evidence type="ECO:0000256" key="1">
    <source>
        <dbReference type="ARBA" id="ARBA00004167"/>
    </source>
</evidence>
<dbReference type="InterPro" id="IPR000719">
    <property type="entry name" value="Prot_kinase_dom"/>
</dbReference>
<feature type="signal peptide" evidence="5">
    <location>
        <begin position="1"/>
        <end position="20"/>
    </location>
</feature>
<evidence type="ECO:0000256" key="5">
    <source>
        <dbReference type="SAM" id="SignalP"/>
    </source>
</evidence>
<comment type="subcellular location">
    <subcellularLocation>
        <location evidence="1">Membrane</location>
        <topology evidence="1">Single-pass membrane protein</topology>
    </subcellularLocation>
</comment>
<dbReference type="Gene3D" id="3.30.200.20">
    <property type="entry name" value="Phosphorylase Kinase, domain 1"/>
    <property type="match status" value="1"/>
</dbReference>
<feature type="transmembrane region" description="Helical" evidence="4">
    <location>
        <begin position="384"/>
        <end position="407"/>
    </location>
</feature>
<dbReference type="PROSITE" id="PS00109">
    <property type="entry name" value="PROTEIN_KINASE_TYR"/>
    <property type="match status" value="1"/>
</dbReference>
<evidence type="ECO:0000313" key="7">
    <source>
        <dbReference type="Proteomes" id="UP001652582"/>
    </source>
</evidence>
<gene>
    <name evidence="8" type="primary">LOC112046739</name>
</gene>
<dbReference type="Proteomes" id="UP001652582">
    <property type="component" value="Chromosome 20"/>
</dbReference>
<dbReference type="GeneID" id="112046739"/>
<dbReference type="Gene3D" id="1.10.510.10">
    <property type="entry name" value="Transferase(Phosphotransferase) domain 1"/>
    <property type="match status" value="1"/>
</dbReference>
<dbReference type="PROSITE" id="PS00107">
    <property type="entry name" value="PROTEIN_KINASE_ATP"/>
    <property type="match status" value="1"/>
</dbReference>
<keyword evidence="8" id="KW-0675">Receptor</keyword>
<dbReference type="InterPro" id="IPR054167">
    <property type="entry name" value="Tor_FN3_1st"/>
</dbReference>
<dbReference type="PROSITE" id="PS50011">
    <property type="entry name" value="PROTEIN_KINASE_DOM"/>
    <property type="match status" value="1"/>
</dbReference>
<keyword evidence="4" id="KW-0472">Membrane</keyword>
<dbReference type="InterPro" id="IPR017441">
    <property type="entry name" value="Protein_kinase_ATP_BS"/>
</dbReference>
<feature type="domain" description="Protein kinase" evidence="6">
    <location>
        <begin position="452"/>
        <end position="751"/>
    </location>
</feature>
<dbReference type="PANTHER" id="PTHR24416:SF620">
    <property type="entry name" value="TYROSINE-PROTEIN KINASE RECEPTOR TORSO"/>
    <property type="match status" value="1"/>
</dbReference>
<organism evidence="7 8">
    <name type="scientific">Bicyclus anynana</name>
    <name type="common">Squinting bush brown butterfly</name>
    <dbReference type="NCBI Taxonomy" id="110368"/>
    <lineage>
        <taxon>Eukaryota</taxon>
        <taxon>Metazoa</taxon>
        <taxon>Ecdysozoa</taxon>
        <taxon>Arthropoda</taxon>
        <taxon>Hexapoda</taxon>
        <taxon>Insecta</taxon>
        <taxon>Pterygota</taxon>
        <taxon>Neoptera</taxon>
        <taxon>Endopterygota</taxon>
        <taxon>Lepidoptera</taxon>
        <taxon>Glossata</taxon>
        <taxon>Ditrysia</taxon>
        <taxon>Papilionoidea</taxon>
        <taxon>Nymphalidae</taxon>
        <taxon>Satyrinae</taxon>
        <taxon>Satyrini</taxon>
        <taxon>Mycalesina</taxon>
        <taxon>Bicyclus</taxon>
    </lineage>
</organism>
<keyword evidence="3" id="KW-0547">Nucleotide-binding</keyword>
<dbReference type="SUPFAM" id="SSF56112">
    <property type="entry name" value="Protein kinase-like (PK-like)"/>
    <property type="match status" value="1"/>
</dbReference>